<accession>A0ABZ1QLP9</accession>
<organism evidence="1 2">
    <name type="scientific">Streptomyces erythrochromogenes</name>
    <dbReference type="NCBI Taxonomy" id="285574"/>
    <lineage>
        <taxon>Bacteria</taxon>
        <taxon>Bacillati</taxon>
        <taxon>Actinomycetota</taxon>
        <taxon>Actinomycetes</taxon>
        <taxon>Kitasatosporales</taxon>
        <taxon>Streptomycetaceae</taxon>
        <taxon>Streptomyces</taxon>
    </lineage>
</organism>
<dbReference type="RefSeq" id="WP_031151710.1">
    <property type="nucleotide sequence ID" value="NZ_CP108036.1"/>
</dbReference>
<protein>
    <submittedName>
        <fullName evidence="1">Uncharacterized protein</fullName>
    </submittedName>
</protein>
<name>A0ABZ1QLP9_9ACTN</name>
<evidence type="ECO:0000313" key="1">
    <source>
        <dbReference type="EMBL" id="WUN83573.1"/>
    </source>
</evidence>
<evidence type="ECO:0000313" key="2">
    <source>
        <dbReference type="Proteomes" id="UP001432312"/>
    </source>
</evidence>
<keyword evidence="2" id="KW-1185">Reference proteome</keyword>
<gene>
    <name evidence="1" type="ORF">OHA91_36740</name>
</gene>
<dbReference type="Proteomes" id="UP001432312">
    <property type="component" value="Chromosome"/>
</dbReference>
<proteinExistence type="predicted"/>
<dbReference type="GeneID" id="95501720"/>
<reference evidence="1" key="1">
    <citation type="submission" date="2022-10" db="EMBL/GenBank/DDBJ databases">
        <title>The complete genomes of actinobacterial strains from the NBC collection.</title>
        <authorList>
            <person name="Joergensen T.S."/>
            <person name="Alvarez Arevalo M."/>
            <person name="Sterndorff E.B."/>
            <person name="Faurdal D."/>
            <person name="Vuksanovic O."/>
            <person name="Mourched A.-S."/>
            <person name="Charusanti P."/>
            <person name="Shaw S."/>
            <person name="Blin K."/>
            <person name="Weber T."/>
        </authorList>
    </citation>
    <scope>NUCLEOTIDE SEQUENCE</scope>
    <source>
        <strain evidence="1">NBC_00303</strain>
    </source>
</reference>
<sequence>MAMVGLFWVTADAVYVGSPPTAIGCCVRLTSDGLETVDPDGSRAWTWAELRSAVVEDVPTAGTPGRVSRLLGSMVSAAVGAFLGEGPPEMRLRLETEAGPQEVTVHAAAAGGYEAREAALSQDLLDRFVAGTADPRPLGAWGREHALEGTPKPAVREALLETWARAQA</sequence>
<dbReference type="EMBL" id="CP108036">
    <property type="protein sequence ID" value="WUN83573.1"/>
    <property type="molecule type" value="Genomic_DNA"/>
</dbReference>